<dbReference type="EMBL" id="CAJOBA010034165">
    <property type="protein sequence ID" value="CAF3979224.1"/>
    <property type="molecule type" value="Genomic_DNA"/>
</dbReference>
<proteinExistence type="predicted"/>
<feature type="non-terminal residue" evidence="2">
    <location>
        <position position="1"/>
    </location>
</feature>
<feature type="compositionally biased region" description="Polar residues" evidence="1">
    <location>
        <begin position="242"/>
        <end position="257"/>
    </location>
</feature>
<dbReference type="Proteomes" id="UP000682733">
    <property type="component" value="Unassembled WGS sequence"/>
</dbReference>
<dbReference type="Proteomes" id="UP000677228">
    <property type="component" value="Unassembled WGS sequence"/>
</dbReference>
<feature type="compositionally biased region" description="Basic residues" evidence="1">
    <location>
        <begin position="282"/>
        <end position="298"/>
    </location>
</feature>
<reference evidence="2" key="1">
    <citation type="submission" date="2021-02" db="EMBL/GenBank/DDBJ databases">
        <authorList>
            <person name="Nowell W R."/>
        </authorList>
    </citation>
    <scope>NUCLEOTIDE SEQUENCE</scope>
</reference>
<sequence length="343" mass="37114">INGESLKYENTPERSGLYFSYDLSWKPHFKITALACRHMLDAINTTFAEPPAFLRLHLYKTCEKRQAPAQTVEQFIPYFYATKAAKYSETLAQMIVDFRLIFAIDCLTLMCQKGTVQTVTIQIFIVIPFGESPFITFFGSTTSSGGNGGSNTNSTTSQIPPTSTVGNQPQQLSSTTSNGGNVSSTQGVSNAPSFTSKTMSRTQGHSGGTKTPERPATRSSSVTISQMASLFSVLISTIMSPTGETTQRQPTAFSSVKTPAFTKERPQTQKTGINTTLSQKTGRTKSPAKPKTSKRSKATKPSETKTESTSSVQSFTSLYPSIASRVTSNQPKTEPFISSTSGT</sequence>
<feature type="compositionally biased region" description="Polar residues" evidence="1">
    <location>
        <begin position="312"/>
        <end position="343"/>
    </location>
</feature>
<protein>
    <submittedName>
        <fullName evidence="2">Uncharacterized protein</fullName>
    </submittedName>
</protein>
<evidence type="ECO:0000256" key="1">
    <source>
        <dbReference type="SAM" id="MobiDB-lite"/>
    </source>
</evidence>
<feature type="compositionally biased region" description="Polar residues" evidence="1">
    <location>
        <begin position="191"/>
        <end position="204"/>
    </location>
</feature>
<feature type="compositionally biased region" description="Polar residues" evidence="1">
    <location>
        <begin position="158"/>
        <end position="172"/>
    </location>
</feature>
<organism evidence="2 4">
    <name type="scientific">Didymodactylos carnosus</name>
    <dbReference type="NCBI Taxonomy" id="1234261"/>
    <lineage>
        <taxon>Eukaryota</taxon>
        <taxon>Metazoa</taxon>
        <taxon>Spiralia</taxon>
        <taxon>Gnathifera</taxon>
        <taxon>Rotifera</taxon>
        <taxon>Eurotatoria</taxon>
        <taxon>Bdelloidea</taxon>
        <taxon>Philodinida</taxon>
        <taxon>Philodinidae</taxon>
        <taxon>Didymodactylos</taxon>
    </lineage>
</organism>
<gene>
    <name evidence="2" type="ORF">OVA965_LOCUS22408</name>
    <name evidence="3" type="ORF">TMI583_LOCUS23123</name>
</gene>
<evidence type="ECO:0000313" key="3">
    <source>
        <dbReference type="EMBL" id="CAF3979224.1"/>
    </source>
</evidence>
<feature type="compositionally biased region" description="Low complexity" evidence="1">
    <location>
        <begin position="173"/>
        <end position="190"/>
    </location>
</feature>
<name>A0A8S2E9I8_9BILA</name>
<evidence type="ECO:0000313" key="2">
    <source>
        <dbReference type="EMBL" id="CAF1167675.1"/>
    </source>
</evidence>
<comment type="caution">
    <text evidence="2">The sequence shown here is derived from an EMBL/GenBank/DDBJ whole genome shotgun (WGS) entry which is preliminary data.</text>
</comment>
<accession>A0A8S2E9I8</accession>
<feature type="compositionally biased region" description="Low complexity" evidence="1">
    <location>
        <begin position="145"/>
        <end position="157"/>
    </location>
</feature>
<feature type="compositionally biased region" description="Polar residues" evidence="1">
    <location>
        <begin position="268"/>
        <end position="281"/>
    </location>
</feature>
<feature type="region of interest" description="Disordered" evidence="1">
    <location>
        <begin position="242"/>
        <end position="343"/>
    </location>
</feature>
<dbReference type="EMBL" id="CAJNOK010012640">
    <property type="protein sequence ID" value="CAF1167675.1"/>
    <property type="molecule type" value="Genomic_DNA"/>
</dbReference>
<feature type="region of interest" description="Disordered" evidence="1">
    <location>
        <begin position="145"/>
        <end position="222"/>
    </location>
</feature>
<dbReference type="AlphaFoldDB" id="A0A8S2E9I8"/>
<evidence type="ECO:0000313" key="4">
    <source>
        <dbReference type="Proteomes" id="UP000677228"/>
    </source>
</evidence>